<comment type="similarity">
    <text evidence="9">Belongs to the DnaJ family.</text>
</comment>
<dbReference type="SUPFAM" id="SSF46565">
    <property type="entry name" value="Chaperone J-domain"/>
    <property type="match status" value="1"/>
</dbReference>
<dbReference type="EMBL" id="JAEVLS010000002">
    <property type="protein sequence ID" value="MBM0105215.1"/>
    <property type="molecule type" value="Genomic_DNA"/>
</dbReference>
<evidence type="ECO:0000259" key="13">
    <source>
        <dbReference type="PROSITE" id="PS51188"/>
    </source>
</evidence>
<dbReference type="Proteomes" id="UP000661077">
    <property type="component" value="Unassembled WGS sequence"/>
</dbReference>
<reference evidence="14 15" key="1">
    <citation type="journal article" date="2021" name="Int. J. Syst. Evol. Microbiol.">
        <title>Steroidobacter gossypii sp. nov., isolated from soil of cotton cropping field.</title>
        <authorList>
            <person name="Huang R."/>
            <person name="Yang S."/>
            <person name="Zhen C."/>
            <person name="Liu W."/>
        </authorList>
    </citation>
    <scope>NUCLEOTIDE SEQUENCE [LARGE SCALE GENOMIC DNA]</scope>
    <source>
        <strain evidence="14 15">S1-65</strain>
    </source>
</reference>
<comment type="cofactor">
    <cofactor evidence="9">
        <name>Zn(2+)</name>
        <dbReference type="ChEBI" id="CHEBI:29105"/>
    </cofactor>
    <text evidence="9">Binds 2 Zn(2+) ions per monomer.</text>
</comment>
<evidence type="ECO:0000256" key="4">
    <source>
        <dbReference type="ARBA" id="ARBA00022737"/>
    </source>
</evidence>
<comment type="domain">
    <text evidence="9">The J domain is necessary and sufficient to stimulate DnaK ATPase activity. Zinc center 1 plays an important role in the autonomous, DnaK-independent chaperone activity of DnaJ. Zinc center 2 is essential for interaction with DnaK and for DnaJ activity.</text>
</comment>
<keyword evidence="5 9" id="KW-0863">Zinc-finger</keyword>
<comment type="caution">
    <text evidence="14">The sequence shown here is derived from an EMBL/GenBank/DDBJ whole genome shotgun (WGS) entry which is preliminary data.</text>
</comment>
<feature type="repeat" description="CXXCXGXG motif" evidence="9">
    <location>
        <begin position="199"/>
        <end position="206"/>
    </location>
</feature>
<dbReference type="PANTHER" id="PTHR43096:SF48">
    <property type="entry name" value="CHAPERONE PROTEIN DNAJ"/>
    <property type="match status" value="1"/>
</dbReference>
<evidence type="ECO:0000256" key="11">
    <source>
        <dbReference type="SAM" id="MobiDB-lite"/>
    </source>
</evidence>
<dbReference type="PRINTS" id="PR00625">
    <property type="entry name" value="JDOMAIN"/>
</dbReference>
<proteinExistence type="inferred from homology"/>
<dbReference type="InterPro" id="IPR001623">
    <property type="entry name" value="DnaJ_domain"/>
</dbReference>
<dbReference type="InterPro" id="IPR001305">
    <property type="entry name" value="HSP_DnaJ_Cys-rich_dom"/>
</dbReference>
<dbReference type="PROSITE" id="PS00636">
    <property type="entry name" value="DNAJ_1"/>
    <property type="match status" value="1"/>
</dbReference>
<dbReference type="CDD" id="cd06257">
    <property type="entry name" value="DnaJ"/>
    <property type="match status" value="1"/>
</dbReference>
<feature type="binding site" evidence="9">
    <location>
        <position position="149"/>
    </location>
    <ligand>
        <name>Zn(2+)</name>
        <dbReference type="ChEBI" id="CHEBI:29105"/>
        <label>1</label>
    </ligand>
</feature>
<keyword evidence="6 9" id="KW-0862">Zinc</keyword>
<evidence type="ECO:0000256" key="9">
    <source>
        <dbReference type="HAMAP-Rule" id="MF_01152"/>
    </source>
</evidence>
<dbReference type="InterPro" id="IPR018253">
    <property type="entry name" value="DnaJ_domain_CS"/>
</dbReference>
<dbReference type="CDD" id="cd10719">
    <property type="entry name" value="DnaJ_zf"/>
    <property type="match status" value="1"/>
</dbReference>
<dbReference type="SUPFAM" id="SSF57938">
    <property type="entry name" value="DnaJ/Hsp40 cysteine-rich domain"/>
    <property type="match status" value="1"/>
</dbReference>
<dbReference type="NCBIfam" id="TIGR02349">
    <property type="entry name" value="DnaJ_bact"/>
    <property type="match status" value="1"/>
</dbReference>
<keyword evidence="4 9" id="KW-0677">Repeat</keyword>
<dbReference type="PROSITE" id="PS50076">
    <property type="entry name" value="DNAJ_2"/>
    <property type="match status" value="1"/>
</dbReference>
<evidence type="ECO:0000259" key="12">
    <source>
        <dbReference type="PROSITE" id="PS50076"/>
    </source>
</evidence>
<keyword evidence="1 9" id="KW-0963">Cytoplasm</keyword>
<dbReference type="HAMAP" id="MF_01152">
    <property type="entry name" value="DnaJ"/>
    <property type="match status" value="1"/>
</dbReference>
<keyword evidence="7 9" id="KW-0346">Stress response</keyword>
<sequence length="377" mass="41252">MSKRDYYKVLDVARTATEAEIKKAYRRLAMKYHPDRNPNDAEAEEKFKEAKEAYEVLTDAQKRAIYDQHGHDGLAARGGGGGGFSASDAFSDIFGDVFGDIFGGGRRGGRQQVFRGADLRYDLELDLEQAVFGHSADIEFTTLAECEPCSGSGAAPGSKPVTCDTCNGAGQVRMQQGFFAVQQTCPRCKGRGQIVSQPCDSCLGQGRIRQKKNLNVKVPQGVDNGDRIRLTGEGEAGRNGGPPGDLYVEIRVREHPIFERDGSHLSCEVPVSFTTATLGGTVEVPTLGGNVELKVPSETQSGRVFRLREKGVKPVRGGPTGDLFCRVVVETPVNLTEEQKELLRAFDASMQNSRRSHSPRESTWLDGVKRFFDTIRN</sequence>
<keyword evidence="3 9" id="KW-0479">Metal-binding</keyword>
<feature type="zinc finger region" description="CR-type" evidence="10">
    <location>
        <begin position="133"/>
        <end position="211"/>
    </location>
</feature>
<feature type="binding site" evidence="9">
    <location>
        <position position="199"/>
    </location>
    <ligand>
        <name>Zn(2+)</name>
        <dbReference type="ChEBI" id="CHEBI:29105"/>
        <label>1</label>
    </ligand>
</feature>
<evidence type="ECO:0000256" key="7">
    <source>
        <dbReference type="ARBA" id="ARBA00023016"/>
    </source>
</evidence>
<dbReference type="SMART" id="SM00271">
    <property type="entry name" value="DnaJ"/>
    <property type="match status" value="1"/>
</dbReference>
<evidence type="ECO:0000256" key="5">
    <source>
        <dbReference type="ARBA" id="ARBA00022771"/>
    </source>
</evidence>
<evidence type="ECO:0000313" key="15">
    <source>
        <dbReference type="Proteomes" id="UP000661077"/>
    </source>
</evidence>
<gene>
    <name evidence="9 14" type="primary">dnaJ</name>
    <name evidence="14" type="ORF">JM946_10660</name>
</gene>
<dbReference type="Gene3D" id="2.60.260.20">
    <property type="entry name" value="Urease metallochaperone UreE, N-terminal domain"/>
    <property type="match status" value="2"/>
</dbReference>
<evidence type="ECO:0000256" key="3">
    <source>
        <dbReference type="ARBA" id="ARBA00022723"/>
    </source>
</evidence>
<feature type="binding site" evidence="9">
    <location>
        <position position="166"/>
    </location>
    <ligand>
        <name>Zn(2+)</name>
        <dbReference type="ChEBI" id="CHEBI:29105"/>
        <label>2</label>
    </ligand>
</feature>
<dbReference type="InterPro" id="IPR036869">
    <property type="entry name" value="J_dom_sf"/>
</dbReference>
<dbReference type="InterPro" id="IPR002939">
    <property type="entry name" value="DnaJ_C"/>
</dbReference>
<feature type="repeat" description="CXXCXGXG motif" evidence="9">
    <location>
        <begin position="185"/>
        <end position="192"/>
    </location>
</feature>
<comment type="subcellular location">
    <subcellularLocation>
        <location evidence="9">Cytoplasm</location>
    </subcellularLocation>
</comment>
<evidence type="ECO:0000256" key="10">
    <source>
        <dbReference type="PROSITE-ProRule" id="PRU00546"/>
    </source>
</evidence>
<feature type="domain" description="CR-type" evidence="13">
    <location>
        <begin position="133"/>
        <end position="211"/>
    </location>
</feature>
<keyword evidence="2 9" id="KW-0235">DNA replication</keyword>
<feature type="binding site" evidence="9">
    <location>
        <position position="146"/>
    </location>
    <ligand>
        <name>Zn(2+)</name>
        <dbReference type="ChEBI" id="CHEBI:29105"/>
        <label>1</label>
    </ligand>
</feature>
<organism evidence="14 15">
    <name type="scientific">Steroidobacter gossypii</name>
    <dbReference type="NCBI Taxonomy" id="2805490"/>
    <lineage>
        <taxon>Bacteria</taxon>
        <taxon>Pseudomonadati</taxon>
        <taxon>Pseudomonadota</taxon>
        <taxon>Gammaproteobacteria</taxon>
        <taxon>Steroidobacterales</taxon>
        <taxon>Steroidobacteraceae</taxon>
        <taxon>Steroidobacter</taxon>
    </lineage>
</organism>
<protein>
    <recommendedName>
        <fullName evidence="9">Chaperone protein DnaJ</fullName>
    </recommendedName>
</protein>
<evidence type="ECO:0000313" key="14">
    <source>
        <dbReference type="EMBL" id="MBM0105215.1"/>
    </source>
</evidence>
<dbReference type="SUPFAM" id="SSF49493">
    <property type="entry name" value="HSP40/DnaJ peptide-binding domain"/>
    <property type="match status" value="2"/>
</dbReference>
<feature type="binding site" evidence="9">
    <location>
        <position position="185"/>
    </location>
    <ligand>
        <name>Zn(2+)</name>
        <dbReference type="ChEBI" id="CHEBI:29105"/>
        <label>2</label>
    </ligand>
</feature>
<keyword evidence="15" id="KW-1185">Reference proteome</keyword>
<evidence type="ECO:0000256" key="2">
    <source>
        <dbReference type="ARBA" id="ARBA00022705"/>
    </source>
</evidence>
<name>A0ABS1WW67_9GAMM</name>
<accession>A0ABS1WW67</accession>
<keyword evidence="8 9" id="KW-0143">Chaperone</keyword>
<evidence type="ECO:0000256" key="1">
    <source>
        <dbReference type="ARBA" id="ARBA00022490"/>
    </source>
</evidence>
<dbReference type="InterPro" id="IPR008971">
    <property type="entry name" value="HSP40/DnaJ_pept-bd"/>
</dbReference>
<dbReference type="Gene3D" id="2.10.230.10">
    <property type="entry name" value="Heat shock protein DnaJ, cysteine-rich domain"/>
    <property type="match status" value="1"/>
</dbReference>
<dbReference type="RefSeq" id="WP_203167271.1">
    <property type="nucleotide sequence ID" value="NZ_JAEVLS010000002.1"/>
</dbReference>
<feature type="repeat" description="CXXCXGXG motif" evidence="9">
    <location>
        <begin position="146"/>
        <end position="153"/>
    </location>
</feature>
<feature type="binding site" evidence="9">
    <location>
        <position position="163"/>
    </location>
    <ligand>
        <name>Zn(2+)</name>
        <dbReference type="ChEBI" id="CHEBI:29105"/>
        <label>2</label>
    </ligand>
</feature>
<dbReference type="NCBIfam" id="NF008035">
    <property type="entry name" value="PRK10767.1"/>
    <property type="match status" value="1"/>
</dbReference>
<dbReference type="Pfam" id="PF00226">
    <property type="entry name" value="DnaJ"/>
    <property type="match status" value="1"/>
</dbReference>
<evidence type="ECO:0000256" key="8">
    <source>
        <dbReference type="ARBA" id="ARBA00023186"/>
    </source>
</evidence>
<dbReference type="PANTHER" id="PTHR43096">
    <property type="entry name" value="DNAJ HOMOLOG 1, MITOCHONDRIAL-RELATED"/>
    <property type="match status" value="1"/>
</dbReference>
<dbReference type="InterPro" id="IPR012724">
    <property type="entry name" value="DnaJ"/>
</dbReference>
<dbReference type="Pfam" id="PF00684">
    <property type="entry name" value="DnaJ_CXXCXGXG"/>
    <property type="match status" value="1"/>
</dbReference>
<feature type="compositionally biased region" description="Basic and acidic residues" evidence="11">
    <location>
        <begin position="225"/>
        <end position="236"/>
    </location>
</feature>
<dbReference type="PROSITE" id="PS51188">
    <property type="entry name" value="ZF_CR"/>
    <property type="match status" value="1"/>
</dbReference>
<dbReference type="Pfam" id="PF01556">
    <property type="entry name" value="DnaJ_C"/>
    <property type="match status" value="1"/>
</dbReference>
<evidence type="ECO:0000256" key="6">
    <source>
        <dbReference type="ARBA" id="ARBA00022833"/>
    </source>
</evidence>
<feature type="domain" description="J" evidence="12">
    <location>
        <begin position="5"/>
        <end position="70"/>
    </location>
</feature>
<dbReference type="CDD" id="cd10747">
    <property type="entry name" value="DnaJ_C"/>
    <property type="match status" value="1"/>
</dbReference>
<feature type="binding site" evidence="9">
    <location>
        <position position="202"/>
    </location>
    <ligand>
        <name>Zn(2+)</name>
        <dbReference type="ChEBI" id="CHEBI:29105"/>
        <label>1</label>
    </ligand>
</feature>
<feature type="region of interest" description="Disordered" evidence="11">
    <location>
        <begin position="225"/>
        <end position="244"/>
    </location>
</feature>
<dbReference type="Gene3D" id="1.10.287.110">
    <property type="entry name" value="DnaJ domain"/>
    <property type="match status" value="1"/>
</dbReference>
<comment type="subunit">
    <text evidence="9">Homodimer.</text>
</comment>
<feature type="repeat" description="CXXCXGXG motif" evidence="9">
    <location>
        <begin position="163"/>
        <end position="170"/>
    </location>
</feature>
<dbReference type="InterPro" id="IPR036410">
    <property type="entry name" value="HSP_DnaJ_Cys-rich_dom_sf"/>
</dbReference>
<feature type="binding site" evidence="9">
    <location>
        <position position="188"/>
    </location>
    <ligand>
        <name>Zn(2+)</name>
        <dbReference type="ChEBI" id="CHEBI:29105"/>
        <label>2</label>
    </ligand>
</feature>
<comment type="function">
    <text evidence="9">Participates actively in the response to hyperosmotic and heat shock by preventing the aggregation of stress-denatured proteins and by disaggregating proteins, also in an autonomous, DnaK-independent fashion. Unfolded proteins bind initially to DnaJ; upon interaction with the DnaJ-bound protein, DnaK hydrolyzes its bound ATP, resulting in the formation of a stable complex. GrpE releases ADP from DnaK; ATP binding to DnaK triggers the release of the substrate protein, thus completing the reaction cycle. Several rounds of ATP-dependent interactions between DnaJ, DnaK and GrpE are required for fully efficient folding. Also involved, together with DnaK and GrpE, in the DNA replication of plasmids through activation of initiation proteins.</text>
</comment>